<evidence type="ECO:0000313" key="2">
    <source>
        <dbReference type="Proteomes" id="UP001243375"/>
    </source>
</evidence>
<dbReference type="Proteomes" id="UP001243375">
    <property type="component" value="Unassembled WGS sequence"/>
</dbReference>
<comment type="caution">
    <text evidence="1">The sequence shown here is derived from an EMBL/GenBank/DDBJ whole genome shotgun (WGS) entry which is preliminary data.</text>
</comment>
<accession>A0ACC2X9L7</accession>
<proteinExistence type="predicted"/>
<dbReference type="EMBL" id="JASBWU010000007">
    <property type="protein sequence ID" value="KAJ9120059.1"/>
    <property type="molecule type" value="Genomic_DNA"/>
</dbReference>
<reference evidence="1" key="1">
    <citation type="submission" date="2023-04" db="EMBL/GenBank/DDBJ databases">
        <title>Draft Genome sequencing of Naganishia species isolated from polar environments using Oxford Nanopore Technology.</title>
        <authorList>
            <person name="Leo P."/>
            <person name="Venkateswaran K."/>
        </authorList>
    </citation>
    <scope>NUCLEOTIDE SEQUENCE</scope>
    <source>
        <strain evidence="1">MNA-CCFEE 5425</strain>
    </source>
</reference>
<evidence type="ECO:0000313" key="1">
    <source>
        <dbReference type="EMBL" id="KAJ9120059.1"/>
    </source>
</evidence>
<sequence>MSSESPLPPTHNVLHSSEGHPLPQLPKTNQGIRVCQVIQLKPEALEDYKKCHQAVFPGVLRALRRSGVVVTNLTYAVKPDYSIHHFELPLVPSALTSAPLTEPAPATTHLLVAHMRYIKSDSLDDFKADMAKIGHDEETQRWWQMSVEMLGGPRR</sequence>
<name>A0ACC2X9L7_9TREE</name>
<keyword evidence="2" id="KW-1185">Reference proteome</keyword>
<organism evidence="1 2">
    <name type="scientific">Naganishia vaughanmartiniae</name>
    <dbReference type="NCBI Taxonomy" id="1424756"/>
    <lineage>
        <taxon>Eukaryota</taxon>
        <taxon>Fungi</taxon>
        <taxon>Dikarya</taxon>
        <taxon>Basidiomycota</taxon>
        <taxon>Agaricomycotina</taxon>
        <taxon>Tremellomycetes</taxon>
        <taxon>Filobasidiales</taxon>
        <taxon>Filobasidiaceae</taxon>
        <taxon>Naganishia</taxon>
    </lineage>
</organism>
<gene>
    <name evidence="1" type="ORF">QFC22_002956</name>
</gene>
<protein>
    <submittedName>
        <fullName evidence="1">Uncharacterized protein</fullName>
    </submittedName>
</protein>